<reference evidence="13" key="1">
    <citation type="submission" date="2016-10" db="EMBL/GenBank/DDBJ databases">
        <authorList>
            <person name="Varghese N."/>
            <person name="Submissions S."/>
        </authorList>
    </citation>
    <scope>NUCLEOTIDE SEQUENCE [LARGE SCALE GENOMIC DNA]</scope>
    <source>
        <strain evidence="13">DSM 21368</strain>
    </source>
</reference>
<dbReference type="GO" id="GO:0005524">
    <property type="term" value="F:ATP binding"/>
    <property type="evidence" value="ECO:0007669"/>
    <property type="project" value="UniProtKB-KW"/>
</dbReference>
<accession>A0A1H5G5P5</accession>
<dbReference type="SUPFAM" id="SSF55874">
    <property type="entry name" value="ATPase domain of HSP90 chaperone/DNA topoisomerase II/histidine kinase"/>
    <property type="match status" value="1"/>
</dbReference>
<evidence type="ECO:0000256" key="7">
    <source>
        <dbReference type="ARBA" id="ARBA00022840"/>
    </source>
</evidence>
<keyword evidence="9" id="KW-1133">Transmembrane helix</keyword>
<dbReference type="STRING" id="648782.SAMN04488554_1549"/>
<dbReference type="EC" id="2.7.13.3" evidence="2"/>
<gene>
    <name evidence="12" type="ORF">SAMN04488554_1549</name>
</gene>
<organism evidence="12 13">
    <name type="scientific">Ruania alba</name>
    <dbReference type="NCBI Taxonomy" id="648782"/>
    <lineage>
        <taxon>Bacteria</taxon>
        <taxon>Bacillati</taxon>
        <taxon>Actinomycetota</taxon>
        <taxon>Actinomycetes</taxon>
        <taxon>Micrococcales</taxon>
        <taxon>Ruaniaceae</taxon>
        <taxon>Ruania</taxon>
    </lineage>
</organism>
<evidence type="ECO:0000259" key="11">
    <source>
        <dbReference type="Pfam" id="PF23539"/>
    </source>
</evidence>
<keyword evidence="8" id="KW-0902">Two-component regulatory system</keyword>
<proteinExistence type="predicted"/>
<keyword evidence="5" id="KW-0547">Nucleotide-binding</keyword>
<evidence type="ECO:0000256" key="1">
    <source>
        <dbReference type="ARBA" id="ARBA00000085"/>
    </source>
</evidence>
<dbReference type="InterPro" id="IPR011712">
    <property type="entry name" value="Sig_transdc_His_kin_sub3_dim/P"/>
</dbReference>
<keyword evidence="6 12" id="KW-0418">Kinase</keyword>
<dbReference type="PANTHER" id="PTHR24421:SF10">
    <property type="entry name" value="NITRATE_NITRITE SENSOR PROTEIN NARQ"/>
    <property type="match status" value="1"/>
</dbReference>
<dbReference type="OrthoDB" id="227596at2"/>
<keyword evidence="9" id="KW-0812">Transmembrane</keyword>
<evidence type="ECO:0000259" key="10">
    <source>
        <dbReference type="Pfam" id="PF07730"/>
    </source>
</evidence>
<dbReference type="GO" id="GO:0046983">
    <property type="term" value="F:protein dimerization activity"/>
    <property type="evidence" value="ECO:0007669"/>
    <property type="project" value="InterPro"/>
</dbReference>
<feature type="domain" description="DUF7134" evidence="11">
    <location>
        <begin position="44"/>
        <end position="154"/>
    </location>
</feature>
<evidence type="ECO:0000256" key="4">
    <source>
        <dbReference type="ARBA" id="ARBA00022679"/>
    </source>
</evidence>
<dbReference type="CDD" id="cd16917">
    <property type="entry name" value="HATPase_UhpB-NarQ-NarX-like"/>
    <property type="match status" value="1"/>
</dbReference>
<keyword evidence="7" id="KW-0067">ATP-binding</keyword>
<dbReference type="Pfam" id="PF23539">
    <property type="entry name" value="DUF7134"/>
    <property type="match status" value="1"/>
</dbReference>
<dbReference type="GO" id="GO:0016020">
    <property type="term" value="C:membrane"/>
    <property type="evidence" value="ECO:0007669"/>
    <property type="project" value="InterPro"/>
</dbReference>
<feature type="transmembrane region" description="Helical" evidence="9">
    <location>
        <begin position="139"/>
        <end position="160"/>
    </location>
</feature>
<feature type="transmembrane region" description="Helical" evidence="9">
    <location>
        <begin position="92"/>
        <end position="109"/>
    </location>
</feature>
<evidence type="ECO:0000256" key="6">
    <source>
        <dbReference type="ARBA" id="ARBA00022777"/>
    </source>
</evidence>
<dbReference type="EMBL" id="FNTX01000001">
    <property type="protein sequence ID" value="SEE11052.1"/>
    <property type="molecule type" value="Genomic_DNA"/>
</dbReference>
<protein>
    <recommendedName>
        <fullName evidence="2">histidine kinase</fullName>
        <ecNumber evidence="2">2.7.13.3</ecNumber>
    </recommendedName>
</protein>
<name>A0A1H5G5P5_9MICO</name>
<evidence type="ECO:0000256" key="9">
    <source>
        <dbReference type="SAM" id="Phobius"/>
    </source>
</evidence>
<feature type="transmembrane region" description="Helical" evidence="9">
    <location>
        <begin position="115"/>
        <end position="132"/>
    </location>
</feature>
<dbReference type="PANTHER" id="PTHR24421">
    <property type="entry name" value="NITRATE/NITRITE SENSOR PROTEIN NARX-RELATED"/>
    <property type="match status" value="1"/>
</dbReference>
<keyword evidence="13" id="KW-1185">Reference proteome</keyword>
<sequence length="457" mass="49836">MPALSPASPPVRRLFGWLNDPDDPWWERPAPSRAQQRRDVLGTVAYILVALGVVLTSKSYGLVFEGEQWWRAYLAVALMALPLAVRRRFPVITLLTASALFLLLSYLSPEASVSVPFQVAYFAALYTAIAWARDRRMLWILVAVVLAEMSLWIVISVTITNAADEMSRVFEDAAGPLPPLLAYLLYTAVLNVAYFGGAVLIGRASWRTALDRVRVREQAQQIAQQADELARRAVVDERVRIARELHDVVAHHVSVIGVQAGAARRVLTVSPESSAEALRTIEETSREAVGEMRALLQVLRSEDSGDEGRHPEPGLDDLDALARTHADAGLTVDLDRVEARDGDLSRLSAPLALSAYRCIQESLTNVRTHSTARRASVTIRTGGEGASSWLEVEVVDGGRPRPGTSGSGYGLRGIAERAALHHGEVEAGPRATASGWRVRVRFPYREAAGATGERSTA</sequence>
<comment type="catalytic activity">
    <reaction evidence="1">
        <text>ATP + protein L-histidine = ADP + protein N-phospho-L-histidine.</text>
        <dbReference type="EC" id="2.7.13.3"/>
    </reaction>
</comment>
<keyword evidence="3" id="KW-0597">Phosphoprotein</keyword>
<evidence type="ECO:0000256" key="8">
    <source>
        <dbReference type="ARBA" id="ARBA00023012"/>
    </source>
</evidence>
<evidence type="ECO:0000313" key="13">
    <source>
        <dbReference type="Proteomes" id="UP000199220"/>
    </source>
</evidence>
<dbReference type="InterPro" id="IPR050482">
    <property type="entry name" value="Sensor_HK_TwoCompSys"/>
</dbReference>
<evidence type="ECO:0000256" key="2">
    <source>
        <dbReference type="ARBA" id="ARBA00012438"/>
    </source>
</evidence>
<feature type="transmembrane region" description="Helical" evidence="9">
    <location>
        <begin position="40"/>
        <end position="57"/>
    </location>
</feature>
<dbReference type="Gene3D" id="3.30.565.10">
    <property type="entry name" value="Histidine kinase-like ATPase, C-terminal domain"/>
    <property type="match status" value="1"/>
</dbReference>
<feature type="domain" description="Signal transduction histidine kinase subgroup 3 dimerisation and phosphoacceptor" evidence="10">
    <location>
        <begin position="237"/>
        <end position="302"/>
    </location>
</feature>
<evidence type="ECO:0000256" key="5">
    <source>
        <dbReference type="ARBA" id="ARBA00022741"/>
    </source>
</evidence>
<keyword evidence="4" id="KW-0808">Transferase</keyword>
<dbReference type="RefSeq" id="WP_089772393.1">
    <property type="nucleotide sequence ID" value="NZ_FNTX01000001.1"/>
</dbReference>
<feature type="transmembrane region" description="Helical" evidence="9">
    <location>
        <begin position="180"/>
        <end position="202"/>
    </location>
</feature>
<dbReference type="Pfam" id="PF07730">
    <property type="entry name" value="HisKA_3"/>
    <property type="match status" value="1"/>
</dbReference>
<dbReference type="InterPro" id="IPR036890">
    <property type="entry name" value="HATPase_C_sf"/>
</dbReference>
<evidence type="ECO:0000256" key="3">
    <source>
        <dbReference type="ARBA" id="ARBA00022553"/>
    </source>
</evidence>
<dbReference type="AlphaFoldDB" id="A0A1H5G5P5"/>
<dbReference type="Gene3D" id="1.20.5.1930">
    <property type="match status" value="1"/>
</dbReference>
<evidence type="ECO:0000313" key="12">
    <source>
        <dbReference type="EMBL" id="SEE11052.1"/>
    </source>
</evidence>
<dbReference type="Proteomes" id="UP000199220">
    <property type="component" value="Unassembled WGS sequence"/>
</dbReference>
<dbReference type="GO" id="GO:0000155">
    <property type="term" value="F:phosphorelay sensor kinase activity"/>
    <property type="evidence" value="ECO:0007669"/>
    <property type="project" value="InterPro"/>
</dbReference>
<dbReference type="InterPro" id="IPR055558">
    <property type="entry name" value="DUF7134"/>
</dbReference>
<keyword evidence="9" id="KW-0472">Membrane</keyword>